<sequence length="67" mass="7949">MEITFTRMLTLDEKEKVRLFVGYYRGIPTFKEDHVLEIQPKQNFSEDQFIETIKSLDIPIENVDVTV</sequence>
<accession>E6TQU5</accession>
<name>E6TQU5_EVAC2</name>
<evidence type="ECO:0000313" key="2">
    <source>
        <dbReference type="Proteomes" id="UP000001401"/>
    </source>
</evidence>
<dbReference type="AlphaFoldDB" id="E6TQU5"/>
<protein>
    <submittedName>
        <fullName evidence="1">Uncharacterized protein</fullName>
    </submittedName>
</protein>
<dbReference type="KEGG" id="bco:Bcell_3478"/>
<proteinExistence type="predicted"/>
<dbReference type="Proteomes" id="UP000001401">
    <property type="component" value="Chromosome"/>
</dbReference>
<dbReference type="OrthoDB" id="2973305at2"/>
<evidence type="ECO:0000313" key="1">
    <source>
        <dbReference type="EMBL" id="ADU31720.1"/>
    </source>
</evidence>
<dbReference type="EMBL" id="CP002394">
    <property type="protein sequence ID" value="ADU31720.1"/>
    <property type="molecule type" value="Genomic_DNA"/>
</dbReference>
<dbReference type="HOGENOM" id="CLU_2803412_0_0_9"/>
<gene>
    <name evidence="1" type="ordered locus">Bcell_3478</name>
</gene>
<organism evidence="1 2">
    <name type="scientific">Evansella cellulosilytica (strain ATCC 21833 / DSM 2522 / FERM P-1141 / JCM 9156 / N-4)</name>
    <name type="common">Bacillus cellulosilyticus</name>
    <dbReference type="NCBI Taxonomy" id="649639"/>
    <lineage>
        <taxon>Bacteria</taxon>
        <taxon>Bacillati</taxon>
        <taxon>Bacillota</taxon>
        <taxon>Bacilli</taxon>
        <taxon>Bacillales</taxon>
        <taxon>Bacillaceae</taxon>
        <taxon>Evansella</taxon>
    </lineage>
</organism>
<dbReference type="STRING" id="649639.Bcell_3478"/>
<reference evidence="1 2" key="1">
    <citation type="submission" date="2010-12" db="EMBL/GenBank/DDBJ databases">
        <title>Complete sequence of Bacillus cellulosilyticus DSM 2522.</title>
        <authorList>
            <consortium name="US DOE Joint Genome Institute"/>
            <person name="Lucas S."/>
            <person name="Copeland A."/>
            <person name="Lapidus A."/>
            <person name="Cheng J.-F."/>
            <person name="Bruce D."/>
            <person name="Goodwin L."/>
            <person name="Pitluck S."/>
            <person name="Chertkov O."/>
            <person name="Detter J.C."/>
            <person name="Han C."/>
            <person name="Tapia R."/>
            <person name="Land M."/>
            <person name="Hauser L."/>
            <person name="Jeffries C."/>
            <person name="Kyrpides N."/>
            <person name="Ivanova N."/>
            <person name="Mikhailova N."/>
            <person name="Brumm P."/>
            <person name="Mead D."/>
            <person name="Woyke T."/>
        </authorList>
    </citation>
    <scope>NUCLEOTIDE SEQUENCE [LARGE SCALE GENOMIC DNA]</scope>
    <source>
        <strain evidence="2">ATCC 21833 / DSM 2522 / FERM P-1141 / JCM 9156 / N-4</strain>
    </source>
</reference>
<keyword evidence="2" id="KW-1185">Reference proteome</keyword>
<dbReference type="RefSeq" id="WP_013490051.1">
    <property type="nucleotide sequence ID" value="NC_014829.1"/>
</dbReference>